<organism evidence="9 10">
    <name type="scientific">Hydromonas duriensis</name>
    <dbReference type="NCBI Taxonomy" id="1527608"/>
    <lineage>
        <taxon>Bacteria</taxon>
        <taxon>Pseudomonadati</taxon>
        <taxon>Pseudomonadota</taxon>
        <taxon>Betaproteobacteria</taxon>
        <taxon>Burkholderiales</taxon>
        <taxon>Burkholderiaceae</taxon>
        <taxon>Hydromonas</taxon>
    </lineage>
</organism>
<feature type="transmembrane region" description="Helical" evidence="7">
    <location>
        <begin position="27"/>
        <end position="49"/>
    </location>
</feature>
<accession>A0A4R6Y9B9</accession>
<feature type="transmembrane region" description="Helical" evidence="7">
    <location>
        <begin position="69"/>
        <end position="90"/>
    </location>
</feature>
<evidence type="ECO:0000256" key="3">
    <source>
        <dbReference type="ARBA" id="ARBA00022475"/>
    </source>
</evidence>
<dbReference type="Proteomes" id="UP000294480">
    <property type="component" value="Unassembled WGS sequence"/>
</dbReference>
<keyword evidence="6 7" id="KW-0472">Membrane</keyword>
<evidence type="ECO:0000313" key="9">
    <source>
        <dbReference type="EMBL" id="TDR32028.1"/>
    </source>
</evidence>
<evidence type="ECO:0000256" key="1">
    <source>
        <dbReference type="ARBA" id="ARBA00004651"/>
    </source>
</evidence>
<dbReference type="InterPro" id="IPR032816">
    <property type="entry name" value="VTT_dom"/>
</dbReference>
<keyword evidence="4 7" id="KW-0812">Transmembrane</keyword>
<evidence type="ECO:0000256" key="2">
    <source>
        <dbReference type="ARBA" id="ARBA00010792"/>
    </source>
</evidence>
<proteinExistence type="inferred from homology"/>
<gene>
    <name evidence="9" type="ORF">DFR44_10694</name>
</gene>
<feature type="transmembrane region" description="Helical" evidence="7">
    <location>
        <begin position="156"/>
        <end position="176"/>
    </location>
</feature>
<comment type="caution">
    <text evidence="9">The sequence shown here is derived from an EMBL/GenBank/DDBJ whole genome shotgun (WGS) entry which is preliminary data.</text>
</comment>
<dbReference type="InterPro" id="IPR032818">
    <property type="entry name" value="DedA-like"/>
</dbReference>
<protein>
    <submittedName>
        <fullName evidence="9">Membrane-associated protein</fullName>
    </submittedName>
</protein>
<feature type="transmembrane region" description="Helical" evidence="7">
    <location>
        <begin position="188"/>
        <end position="209"/>
    </location>
</feature>
<dbReference type="EMBL" id="SNZE01000006">
    <property type="protein sequence ID" value="TDR32028.1"/>
    <property type="molecule type" value="Genomic_DNA"/>
</dbReference>
<evidence type="ECO:0000313" key="10">
    <source>
        <dbReference type="Proteomes" id="UP000294480"/>
    </source>
</evidence>
<dbReference type="AlphaFoldDB" id="A0A4R6Y9B9"/>
<feature type="domain" description="VTT" evidence="8">
    <location>
        <begin position="49"/>
        <end position="173"/>
    </location>
</feature>
<dbReference type="GO" id="GO:0005886">
    <property type="term" value="C:plasma membrane"/>
    <property type="evidence" value="ECO:0007669"/>
    <property type="project" value="UniProtKB-SubCell"/>
</dbReference>
<keyword evidence="5 7" id="KW-1133">Transmembrane helix</keyword>
<dbReference type="PANTHER" id="PTHR30353">
    <property type="entry name" value="INNER MEMBRANE PROTEIN DEDA-RELATED"/>
    <property type="match status" value="1"/>
</dbReference>
<evidence type="ECO:0000256" key="6">
    <source>
        <dbReference type="ARBA" id="ARBA00023136"/>
    </source>
</evidence>
<comment type="similarity">
    <text evidence="2 7">Belongs to the DedA family.</text>
</comment>
<keyword evidence="3 7" id="KW-1003">Cell membrane</keyword>
<evidence type="ECO:0000256" key="7">
    <source>
        <dbReference type="RuleBase" id="RU367016"/>
    </source>
</evidence>
<keyword evidence="10" id="KW-1185">Reference proteome</keyword>
<dbReference type="RefSeq" id="WP_425459559.1">
    <property type="nucleotide sequence ID" value="NZ_SNZE01000006.1"/>
</dbReference>
<evidence type="ECO:0000259" key="8">
    <source>
        <dbReference type="Pfam" id="PF09335"/>
    </source>
</evidence>
<evidence type="ECO:0000256" key="4">
    <source>
        <dbReference type="ARBA" id="ARBA00022692"/>
    </source>
</evidence>
<dbReference type="Pfam" id="PF09335">
    <property type="entry name" value="VTT_dom"/>
    <property type="match status" value="1"/>
</dbReference>
<name>A0A4R6Y9B9_9BURK</name>
<sequence>METFTQIFSFMMHIDSQLQVLIQQYGLYIYAILFVVVFGETGFVVLPFLPGDSLLFIAGAFSADGLMNPWLLTVLLIVAAVLGNTVNYSIGRFIGKKAFETDSRWISRDALIKTHEFYERHGGKAIILARFLPIVRTFAPFVAGVSEMNRVRFQQFNIIGAVLWVTIFVWGGYWFGSVPIIRDHLSTIAIIGFLAALIPAALGFMWRLLQRKKKM</sequence>
<comment type="subcellular location">
    <subcellularLocation>
        <location evidence="1 7">Cell membrane</location>
        <topology evidence="1 7">Multi-pass membrane protein</topology>
    </subcellularLocation>
</comment>
<reference evidence="9 10" key="1">
    <citation type="submission" date="2019-03" db="EMBL/GenBank/DDBJ databases">
        <title>Genomic Encyclopedia of Type Strains, Phase IV (KMG-IV): sequencing the most valuable type-strain genomes for metagenomic binning, comparative biology and taxonomic classification.</title>
        <authorList>
            <person name="Goeker M."/>
        </authorList>
    </citation>
    <scope>NUCLEOTIDE SEQUENCE [LARGE SCALE GENOMIC DNA]</scope>
    <source>
        <strain evidence="9 10">DSM 102852</strain>
    </source>
</reference>
<dbReference type="PANTHER" id="PTHR30353:SF0">
    <property type="entry name" value="TRANSMEMBRANE PROTEIN"/>
    <property type="match status" value="1"/>
</dbReference>
<evidence type="ECO:0000256" key="5">
    <source>
        <dbReference type="ARBA" id="ARBA00022989"/>
    </source>
</evidence>